<evidence type="ECO:0000259" key="1">
    <source>
        <dbReference type="PROSITE" id="PS51707"/>
    </source>
</evidence>
<protein>
    <submittedName>
        <fullName evidence="2">CYTH domain protein</fullName>
    </submittedName>
</protein>
<sequence length="262" mass="29136">MSEEFELTLRVRTGDPVSLFRAVAGLRSLGPYELSVPGASSVYDRYFDTDRGSLMGSGLALRLRQEGDRTCLGLKGKERIDPQGAIRRLEIEGPWSKNILARVLEASGLASLQVPAFLPQDPAGTLSGLGLRVIQRRLMERTRMHVVDARVQNGGIAGELALDTVHYQTAGVVFTHYEIEIEASSHENEGMVADLAEILQKEFPGALCRWDHNKLITGLALQALAGQYPARTESPEEIVVSGQWYKRIEDWIRMHRDARVKE</sequence>
<feature type="domain" description="CYTH" evidence="1">
    <location>
        <begin position="4"/>
        <end position="222"/>
    </location>
</feature>
<dbReference type="Gene3D" id="2.40.320.10">
    <property type="entry name" value="Hypothetical Protein Pfu-838710-001"/>
    <property type="match status" value="1"/>
</dbReference>
<dbReference type="AlphaFoldDB" id="A0A485M5A6"/>
<gene>
    <name evidence="2" type="ORF">SCFA_720005</name>
</gene>
<proteinExistence type="predicted"/>
<dbReference type="SUPFAM" id="SSF55154">
    <property type="entry name" value="CYTH-like phosphatases"/>
    <property type="match status" value="1"/>
</dbReference>
<evidence type="ECO:0000313" key="2">
    <source>
        <dbReference type="EMBL" id="VFU17832.1"/>
    </source>
</evidence>
<dbReference type="Pfam" id="PF01928">
    <property type="entry name" value="CYTH"/>
    <property type="match status" value="1"/>
</dbReference>
<dbReference type="InterPro" id="IPR033469">
    <property type="entry name" value="CYTH-like_dom_sf"/>
</dbReference>
<accession>A0A485M5A6</accession>
<dbReference type="InterPro" id="IPR023577">
    <property type="entry name" value="CYTH_domain"/>
</dbReference>
<dbReference type="EMBL" id="CAADRM010000139">
    <property type="protein sequence ID" value="VFU17832.1"/>
    <property type="molecule type" value="Genomic_DNA"/>
</dbReference>
<dbReference type="PROSITE" id="PS51707">
    <property type="entry name" value="CYTH"/>
    <property type="match status" value="1"/>
</dbReference>
<name>A0A485M5A6_9ZZZZ</name>
<reference evidence="2" key="1">
    <citation type="submission" date="2019-03" db="EMBL/GenBank/DDBJ databases">
        <authorList>
            <person name="Hao L."/>
        </authorList>
    </citation>
    <scope>NUCLEOTIDE SEQUENCE</scope>
</reference>
<organism evidence="2">
    <name type="scientific">anaerobic digester metagenome</name>
    <dbReference type="NCBI Taxonomy" id="1263854"/>
    <lineage>
        <taxon>unclassified sequences</taxon>
        <taxon>metagenomes</taxon>
        <taxon>ecological metagenomes</taxon>
    </lineage>
</organism>